<feature type="chain" id="PRO_5016796197" evidence="1">
    <location>
        <begin position="21"/>
        <end position="338"/>
    </location>
</feature>
<keyword evidence="2" id="KW-0614">Plasmid</keyword>
<dbReference type="EMBL" id="CP011159">
    <property type="protein sequence ID" value="ANB92575.1"/>
    <property type="molecule type" value="Genomic_DNA"/>
</dbReference>
<evidence type="ECO:0000313" key="2">
    <source>
        <dbReference type="EMBL" id="ANB92575.1"/>
    </source>
</evidence>
<keyword evidence="4" id="KW-1185">Reference proteome</keyword>
<dbReference type="Proteomes" id="UP000076765">
    <property type="component" value="Plasmid pMOV1"/>
</dbReference>
<name>A0A378QCD7_9GAMM</name>
<evidence type="ECO:0000313" key="5">
    <source>
        <dbReference type="Proteomes" id="UP000255102"/>
    </source>
</evidence>
<dbReference type="AlphaFoldDB" id="A0A378QCD7"/>
<feature type="signal peptide" evidence="1">
    <location>
        <begin position="1"/>
        <end position="20"/>
    </location>
</feature>
<dbReference type="KEGG" id="moi:MOVS_10805"/>
<organism evidence="3 5">
    <name type="scientific">Moraxella ovis</name>
    <dbReference type="NCBI Taxonomy" id="29433"/>
    <lineage>
        <taxon>Bacteria</taxon>
        <taxon>Pseudomonadati</taxon>
        <taxon>Pseudomonadota</taxon>
        <taxon>Gammaproteobacteria</taxon>
        <taxon>Moraxellales</taxon>
        <taxon>Moraxellaceae</taxon>
        <taxon>Moraxella</taxon>
    </lineage>
</organism>
<accession>A0A378QCD7</accession>
<evidence type="ECO:0000256" key="1">
    <source>
        <dbReference type="SAM" id="SignalP"/>
    </source>
</evidence>
<dbReference type="Pfam" id="PF06834">
    <property type="entry name" value="TraU"/>
    <property type="match status" value="1"/>
</dbReference>
<reference evidence="2 4" key="1">
    <citation type="submission" date="2015-04" db="EMBL/GenBank/DDBJ databases">
        <authorList>
            <person name="Calcutt M.J."/>
            <person name="Foecking M.F."/>
        </authorList>
    </citation>
    <scope>NUCLEOTIDE SEQUENCE [LARGE SCALE GENOMIC DNA]</scope>
    <source>
        <strain evidence="2 4">199/55</strain>
        <plasmid evidence="2">pMOV1</plasmid>
        <plasmid evidence="4">pmov1</plasmid>
    </source>
</reference>
<gene>
    <name evidence="2" type="ORF">MOVS_10805</name>
    <name evidence="3" type="ORF">NCTC11227_02255</name>
</gene>
<dbReference type="InterPro" id="IPR009649">
    <property type="entry name" value="TraU"/>
</dbReference>
<dbReference type="NCBIfam" id="NF010297">
    <property type="entry name" value="PRK13737.1"/>
    <property type="match status" value="1"/>
</dbReference>
<keyword evidence="1" id="KW-0732">Signal</keyword>
<geneLocation type="plasmid" evidence="4">
    <name>pmov1</name>
</geneLocation>
<reference evidence="3 5" key="2">
    <citation type="submission" date="2018-06" db="EMBL/GenBank/DDBJ databases">
        <authorList>
            <consortium name="Pathogen Informatics"/>
            <person name="Doyle S."/>
        </authorList>
    </citation>
    <scope>NUCLEOTIDE SEQUENCE [LARGE SCALE GENOMIC DNA]</scope>
    <source>
        <strain evidence="3 5">NCTC11227</strain>
    </source>
</reference>
<geneLocation type="plasmid" evidence="2">
    <name>pMOV1</name>
</geneLocation>
<evidence type="ECO:0000313" key="3">
    <source>
        <dbReference type="EMBL" id="STY98579.1"/>
    </source>
</evidence>
<proteinExistence type="predicted"/>
<dbReference type="EMBL" id="UGPW01000002">
    <property type="protein sequence ID" value="STY98579.1"/>
    <property type="molecule type" value="Genomic_DNA"/>
</dbReference>
<protein>
    <submittedName>
        <fullName evidence="3">Conjugal transfer pilus assembly protein TraU</fullName>
    </submittedName>
    <submittedName>
        <fullName evidence="2">Conjugal transfer protein</fullName>
    </submittedName>
</protein>
<dbReference type="Proteomes" id="UP000255102">
    <property type="component" value="Unassembled WGS sequence"/>
</dbReference>
<sequence length="338" mass="37416">MMKRWIIATVLMLCSTLAFANDGKGGLCVGKFANPITDVCWSCLFPISLGGHAIYKGGQEDNENPKNLLCACSTPPIVGVQTGFWEPVRRLDVTRKPYCMVSLGGIDMNLGFKAPEGRVAIKEDGTKDSFWQAHWYIDPLLYILDALAEHPCLETGDYDVGYMTEIDPMWNDDEVNLLLNPDVFLFSNPVAQAVCIGDCVKSSTGFGSNSLYWCAGCNGSIFPMNGRVGSHVSLVQASSLVAQRMTAKMHRQLLTWGTSGEKGLCGPYVQPIMQKDQYKYSMLYPIPQTKGARSSRKCCQPFGRTTADWGAGRSYPYKGEDFSYMLFRKKNCCLGPYI</sequence>
<evidence type="ECO:0000313" key="4">
    <source>
        <dbReference type="Proteomes" id="UP000076765"/>
    </source>
</evidence>